<dbReference type="EMBL" id="JACIDR010000004">
    <property type="protein sequence ID" value="MBB3973888.1"/>
    <property type="molecule type" value="Genomic_DNA"/>
</dbReference>
<organism evidence="2 3">
    <name type="scientific">Hansschlegelia beijingensis</name>
    <dbReference type="NCBI Taxonomy" id="1133344"/>
    <lineage>
        <taxon>Bacteria</taxon>
        <taxon>Pseudomonadati</taxon>
        <taxon>Pseudomonadota</taxon>
        <taxon>Alphaproteobacteria</taxon>
        <taxon>Hyphomicrobiales</taxon>
        <taxon>Methylopilaceae</taxon>
        <taxon>Hansschlegelia</taxon>
    </lineage>
</organism>
<feature type="domain" description="Methyltransferase" evidence="1">
    <location>
        <begin position="39"/>
        <end position="112"/>
    </location>
</feature>
<dbReference type="Proteomes" id="UP000528964">
    <property type="component" value="Unassembled WGS sequence"/>
</dbReference>
<evidence type="ECO:0000259" key="1">
    <source>
        <dbReference type="Pfam" id="PF13649"/>
    </source>
</evidence>
<dbReference type="InterPro" id="IPR029063">
    <property type="entry name" value="SAM-dependent_MTases_sf"/>
</dbReference>
<accession>A0A7W6D684</accession>
<name>A0A7W6D684_9HYPH</name>
<sequence>MSGFDPAWLDLREAVDHRSLAAGPLERLAAKFGDAPVSVVDLGAGSGSALRKLAPLLATVQSWTLIDSSAALLDHARSRLRDWADASDAEGDALKLRKDAATIEVRFSRADLAPAPLPPAAAAADLIVAVAFFDLAGDAWLTAFAERLTAARRTLYAPLIYDGAKRFQPPHDLDEAALAAFNAHQRSDKGLGPALGPEAGARLCELARRSGYGALEGRSPWRLGPADRALTTALVRGMASAASETAEAPDGLAAWLAFREASAAGGGEVGHVDLLLEPPGTAR</sequence>
<keyword evidence="2" id="KW-0808">Transferase</keyword>
<dbReference type="SUPFAM" id="SSF53335">
    <property type="entry name" value="S-adenosyl-L-methionine-dependent methyltransferases"/>
    <property type="match status" value="1"/>
</dbReference>
<keyword evidence="3" id="KW-1185">Reference proteome</keyword>
<comment type="caution">
    <text evidence="2">The sequence shown here is derived from an EMBL/GenBank/DDBJ whole genome shotgun (WGS) entry which is preliminary data.</text>
</comment>
<protein>
    <submittedName>
        <fullName evidence="2">SAM-dependent methyltransferase</fullName>
    </submittedName>
</protein>
<keyword evidence="2" id="KW-0489">Methyltransferase</keyword>
<dbReference type="RefSeq" id="WP_183395757.1">
    <property type="nucleotide sequence ID" value="NZ_JACIDR010000004.1"/>
</dbReference>
<dbReference type="GO" id="GO:0032259">
    <property type="term" value="P:methylation"/>
    <property type="evidence" value="ECO:0007669"/>
    <property type="project" value="UniProtKB-KW"/>
</dbReference>
<reference evidence="2 3" key="1">
    <citation type="submission" date="2020-08" db="EMBL/GenBank/DDBJ databases">
        <title>Genomic Encyclopedia of Type Strains, Phase IV (KMG-IV): sequencing the most valuable type-strain genomes for metagenomic binning, comparative biology and taxonomic classification.</title>
        <authorList>
            <person name="Goeker M."/>
        </authorList>
    </citation>
    <scope>NUCLEOTIDE SEQUENCE [LARGE SCALE GENOMIC DNA]</scope>
    <source>
        <strain evidence="2 3">DSM 25481</strain>
    </source>
</reference>
<proteinExistence type="predicted"/>
<dbReference type="Gene3D" id="3.40.50.150">
    <property type="entry name" value="Vaccinia Virus protein VP39"/>
    <property type="match status" value="1"/>
</dbReference>
<evidence type="ECO:0000313" key="3">
    <source>
        <dbReference type="Proteomes" id="UP000528964"/>
    </source>
</evidence>
<gene>
    <name evidence="2" type="ORF">GGR24_002565</name>
</gene>
<dbReference type="InterPro" id="IPR041698">
    <property type="entry name" value="Methyltransf_25"/>
</dbReference>
<dbReference type="AlphaFoldDB" id="A0A7W6D684"/>
<dbReference type="Pfam" id="PF13649">
    <property type="entry name" value="Methyltransf_25"/>
    <property type="match status" value="1"/>
</dbReference>
<evidence type="ECO:0000313" key="2">
    <source>
        <dbReference type="EMBL" id="MBB3973888.1"/>
    </source>
</evidence>
<dbReference type="GO" id="GO:0008168">
    <property type="term" value="F:methyltransferase activity"/>
    <property type="evidence" value="ECO:0007669"/>
    <property type="project" value="UniProtKB-KW"/>
</dbReference>